<sequence>MRVTWIIVLAALVGLQNFCESAPLTKWFKTDNATYYIETEQKFNWQQSYAECKSRNLNLLTLKQFNGDEILNQYLKQSFDPIPEFWLRSDIAVDLTNIIPSLTEEFFKIKMEDVEEADVLHADNPNNCVLTKDGSAKACDITHGFICKTSSNDCIGGQNIQNIVLKFA</sequence>
<name>A0A1I8MH68_MUSDO</name>
<dbReference type="SUPFAM" id="SSF56436">
    <property type="entry name" value="C-type lectin-like"/>
    <property type="match status" value="1"/>
</dbReference>
<proteinExistence type="predicted"/>
<dbReference type="EnsemblMetazoa" id="MDOA004849-RA">
    <property type="protein sequence ID" value="MDOA004849-PA"/>
    <property type="gene ID" value="MDOA004849"/>
</dbReference>
<dbReference type="Gene3D" id="3.10.100.10">
    <property type="entry name" value="Mannose-Binding Protein A, subunit A"/>
    <property type="match status" value="1"/>
</dbReference>
<dbReference type="OrthoDB" id="7897950at2759"/>
<dbReference type="VEuPathDB" id="VectorBase:MDOA004849"/>
<accession>A0A1I8MH68</accession>
<dbReference type="KEGG" id="mde:101898207"/>
<dbReference type="RefSeq" id="XP_005186593.1">
    <property type="nucleotide sequence ID" value="XM_005186536.3"/>
</dbReference>
<evidence type="ECO:0000313" key="3">
    <source>
        <dbReference type="Proteomes" id="UP001652621"/>
    </source>
</evidence>
<dbReference type="GeneID" id="101898207"/>
<dbReference type="Proteomes" id="UP001652621">
    <property type="component" value="Unplaced"/>
</dbReference>
<dbReference type="InterPro" id="IPR016187">
    <property type="entry name" value="CTDL_fold"/>
</dbReference>
<reference evidence="2" key="1">
    <citation type="submission" date="2020-05" db="UniProtKB">
        <authorList>
            <consortium name="EnsemblMetazoa"/>
        </authorList>
    </citation>
    <scope>IDENTIFICATION</scope>
    <source>
        <strain evidence="2">Aabys</strain>
    </source>
</reference>
<organism evidence="2">
    <name type="scientific">Musca domestica</name>
    <name type="common">House fly</name>
    <dbReference type="NCBI Taxonomy" id="7370"/>
    <lineage>
        <taxon>Eukaryota</taxon>
        <taxon>Metazoa</taxon>
        <taxon>Ecdysozoa</taxon>
        <taxon>Arthropoda</taxon>
        <taxon>Hexapoda</taxon>
        <taxon>Insecta</taxon>
        <taxon>Pterygota</taxon>
        <taxon>Neoptera</taxon>
        <taxon>Endopterygota</taxon>
        <taxon>Diptera</taxon>
        <taxon>Brachycera</taxon>
        <taxon>Muscomorpha</taxon>
        <taxon>Muscoidea</taxon>
        <taxon>Muscidae</taxon>
        <taxon>Musca</taxon>
    </lineage>
</organism>
<keyword evidence="3" id="KW-1185">Reference proteome</keyword>
<keyword evidence="1" id="KW-0732">Signal</keyword>
<protein>
    <submittedName>
        <fullName evidence="4">Uncharacterized protein LOC101898207</fullName>
    </submittedName>
</protein>
<feature type="chain" id="PRO_5044560373" evidence="1">
    <location>
        <begin position="22"/>
        <end position="168"/>
    </location>
</feature>
<feature type="signal peptide" evidence="1">
    <location>
        <begin position="1"/>
        <end position="21"/>
    </location>
</feature>
<gene>
    <name evidence="2" type="primary">101898207</name>
    <name evidence="4" type="synonym">LOC101898207</name>
</gene>
<evidence type="ECO:0000313" key="2">
    <source>
        <dbReference type="EnsemblMetazoa" id="MDOA004849-PA"/>
    </source>
</evidence>
<reference evidence="4" key="2">
    <citation type="submission" date="2025-04" db="UniProtKB">
        <authorList>
            <consortium name="RefSeq"/>
        </authorList>
    </citation>
    <scope>IDENTIFICATION</scope>
    <source>
        <strain evidence="4">Aabys</strain>
    </source>
</reference>
<dbReference type="VEuPathDB" id="VectorBase:MDOMA2_003968"/>
<dbReference type="AlphaFoldDB" id="A0A1I8MH68"/>
<evidence type="ECO:0000256" key="1">
    <source>
        <dbReference type="SAM" id="SignalP"/>
    </source>
</evidence>
<evidence type="ECO:0000313" key="4">
    <source>
        <dbReference type="RefSeq" id="XP_005186593.1"/>
    </source>
</evidence>
<dbReference type="InterPro" id="IPR016186">
    <property type="entry name" value="C-type_lectin-like/link_sf"/>
</dbReference>